<evidence type="ECO:0000313" key="2">
    <source>
        <dbReference type="Proteomes" id="UP000095287"/>
    </source>
</evidence>
<protein>
    <submittedName>
        <fullName evidence="3">Uncharacterized protein</fullName>
    </submittedName>
</protein>
<name>A0A1I7YYX3_9BILA</name>
<dbReference type="WBParaSite" id="L893_g21093.t1">
    <property type="protein sequence ID" value="L893_g21093.t1"/>
    <property type="gene ID" value="L893_g21093"/>
</dbReference>
<sequence length="119" mass="13357">MSCPARADPQLQLLRAWFPTSGPLRRTAVLPGDEHDYRREIQGGELNQFLGISYGQGQGQARGTFGRECYCRTRVNAKKVGGGVEEFGRRHVPAMTGAAKQRREEDQRPKVEDKVTIRT</sequence>
<proteinExistence type="predicted"/>
<organism evidence="2 3">
    <name type="scientific">Steinernema glaseri</name>
    <dbReference type="NCBI Taxonomy" id="37863"/>
    <lineage>
        <taxon>Eukaryota</taxon>
        <taxon>Metazoa</taxon>
        <taxon>Ecdysozoa</taxon>
        <taxon>Nematoda</taxon>
        <taxon>Chromadorea</taxon>
        <taxon>Rhabditida</taxon>
        <taxon>Tylenchina</taxon>
        <taxon>Panagrolaimomorpha</taxon>
        <taxon>Strongyloidoidea</taxon>
        <taxon>Steinernematidae</taxon>
        <taxon>Steinernema</taxon>
    </lineage>
</organism>
<dbReference type="AlphaFoldDB" id="A0A1I7YYX3"/>
<keyword evidence="2" id="KW-1185">Reference proteome</keyword>
<feature type="compositionally biased region" description="Basic and acidic residues" evidence="1">
    <location>
        <begin position="101"/>
        <end position="119"/>
    </location>
</feature>
<accession>A0A1I7YYX3</accession>
<feature type="region of interest" description="Disordered" evidence="1">
    <location>
        <begin position="91"/>
        <end position="119"/>
    </location>
</feature>
<evidence type="ECO:0000313" key="3">
    <source>
        <dbReference type="WBParaSite" id="L893_g21093.t1"/>
    </source>
</evidence>
<evidence type="ECO:0000256" key="1">
    <source>
        <dbReference type="SAM" id="MobiDB-lite"/>
    </source>
</evidence>
<reference evidence="3" key="1">
    <citation type="submission" date="2016-11" db="UniProtKB">
        <authorList>
            <consortium name="WormBaseParasite"/>
        </authorList>
    </citation>
    <scope>IDENTIFICATION</scope>
</reference>
<dbReference type="Proteomes" id="UP000095287">
    <property type="component" value="Unplaced"/>
</dbReference>